<evidence type="ECO:0000256" key="1">
    <source>
        <dbReference type="ARBA" id="ARBA00022801"/>
    </source>
</evidence>
<evidence type="ECO:0000313" key="3">
    <source>
        <dbReference type="EMBL" id="VWL85316.1"/>
    </source>
</evidence>
<keyword evidence="4" id="KW-1185">Reference proteome</keyword>
<dbReference type="CDD" id="cd02696">
    <property type="entry name" value="MurNAc-LAA"/>
    <property type="match status" value="1"/>
</dbReference>
<dbReference type="InterPro" id="IPR002508">
    <property type="entry name" value="MurNAc-LAA_cat"/>
</dbReference>
<dbReference type="SUPFAM" id="SSF53187">
    <property type="entry name" value="Zn-dependent exopeptidases"/>
    <property type="match status" value="1"/>
</dbReference>
<sequence length="342" mass="38843">MIKTLKKFIILILLFTTYITFSNRLDSINYNDSEIVLTFSEKVPEYTESFDPNLPSISLSFKDTIKSRGIRQVIEINDNYLRDILSEYYDNETDVVIYLKENMIYTTYTVGRELKIRLREEAIERRKKYTIILDAGHGGQDSGAIGDAGYYEKTLALAVVLELYKNLKNDYKVILTRSDDTFIPLNKRAQIGNDNEADLFVSIHLNSGGKNKKAEGTEVFYYSKNPSSYARQIAKFENDFDKKGTAAIEASDFVISDVLYHLNQQQSAILASSVLENIVSTMKTHKRKSTGANFAVLRGSKSNAILIELGFITNHKDRVKFSSKSGQKRVAKAIADAIRKHY</sequence>
<organism evidence="3 4">
    <name type="scientific">Oceanivirga miroungae</name>
    <dbReference type="NCBI Taxonomy" id="1130046"/>
    <lineage>
        <taxon>Bacteria</taxon>
        <taxon>Fusobacteriati</taxon>
        <taxon>Fusobacteriota</taxon>
        <taxon>Fusobacteriia</taxon>
        <taxon>Fusobacteriales</taxon>
        <taxon>Leptotrichiaceae</taxon>
        <taxon>Oceanivirga</taxon>
    </lineage>
</organism>
<dbReference type="GO" id="GO:0030288">
    <property type="term" value="C:outer membrane-bounded periplasmic space"/>
    <property type="evidence" value="ECO:0007669"/>
    <property type="project" value="TreeGrafter"/>
</dbReference>
<dbReference type="Gene3D" id="3.40.630.40">
    <property type="entry name" value="Zn-dependent exopeptidases"/>
    <property type="match status" value="1"/>
</dbReference>
<keyword evidence="1" id="KW-0378">Hydrolase</keyword>
<dbReference type="InterPro" id="IPR050695">
    <property type="entry name" value="N-acetylmuramoyl_amidase_3"/>
</dbReference>
<dbReference type="GO" id="GO:0008745">
    <property type="term" value="F:N-acetylmuramoyl-L-alanine amidase activity"/>
    <property type="evidence" value="ECO:0007669"/>
    <property type="project" value="InterPro"/>
</dbReference>
<dbReference type="PANTHER" id="PTHR30404">
    <property type="entry name" value="N-ACETYLMURAMOYL-L-ALANINE AMIDASE"/>
    <property type="match status" value="1"/>
</dbReference>
<dbReference type="FunFam" id="3.40.630.40:FF:000005">
    <property type="entry name" value="N-acetylmuramoyl-L-alanine amidase (AmiA)"/>
    <property type="match status" value="1"/>
</dbReference>
<dbReference type="PANTHER" id="PTHR30404:SF0">
    <property type="entry name" value="N-ACETYLMURAMOYL-L-ALANINE AMIDASE AMIC"/>
    <property type="match status" value="1"/>
</dbReference>
<proteinExistence type="predicted"/>
<protein>
    <submittedName>
        <fullName evidence="3">N-acetylmuramoyl-L-alanine amidase</fullName>
    </submittedName>
</protein>
<feature type="domain" description="MurNAc-LAA" evidence="2">
    <location>
        <begin position="189"/>
        <end position="339"/>
    </location>
</feature>
<dbReference type="AlphaFoldDB" id="A0A6I8M7C7"/>
<dbReference type="Pfam" id="PF01520">
    <property type="entry name" value="Amidase_3"/>
    <property type="match status" value="1"/>
</dbReference>
<dbReference type="SMART" id="SM00646">
    <property type="entry name" value="Ami_3"/>
    <property type="match status" value="1"/>
</dbReference>
<name>A0A6I8M7C7_9FUSO</name>
<dbReference type="EMBL" id="CABWIB010000001">
    <property type="protein sequence ID" value="VWL85316.1"/>
    <property type="molecule type" value="Genomic_DNA"/>
</dbReference>
<evidence type="ECO:0000313" key="4">
    <source>
        <dbReference type="Proteomes" id="UP000419017"/>
    </source>
</evidence>
<gene>
    <name evidence="3" type="ORF">OMES3154_00600</name>
</gene>
<dbReference type="GO" id="GO:0009253">
    <property type="term" value="P:peptidoglycan catabolic process"/>
    <property type="evidence" value="ECO:0007669"/>
    <property type="project" value="InterPro"/>
</dbReference>
<dbReference type="RefSeq" id="WP_156683323.1">
    <property type="nucleotide sequence ID" value="NZ_CABWIB010000001.1"/>
</dbReference>
<evidence type="ECO:0000259" key="2">
    <source>
        <dbReference type="SMART" id="SM00646"/>
    </source>
</evidence>
<reference evidence="3 4" key="1">
    <citation type="submission" date="2019-10" db="EMBL/GenBank/DDBJ databases">
        <authorList>
            <person name="Blom J."/>
        </authorList>
    </citation>
    <scope>NUCLEOTIDE SEQUENCE [LARGE SCALE GENOMIC DNA]</scope>
    <source>
        <strain evidence="3 4">ES3154-GLU</strain>
    </source>
</reference>
<dbReference type="Proteomes" id="UP000419017">
    <property type="component" value="Unassembled WGS sequence"/>
</dbReference>
<accession>A0A6I8M7C7</accession>